<feature type="transmembrane region" description="Helical" evidence="1">
    <location>
        <begin position="21"/>
        <end position="39"/>
    </location>
</feature>
<proteinExistence type="predicted"/>
<keyword evidence="1" id="KW-0472">Membrane</keyword>
<keyword evidence="3" id="KW-1185">Reference proteome</keyword>
<keyword evidence="1" id="KW-0812">Transmembrane</keyword>
<sequence length="433" mass="50253">MNFQNTSQKPNTRTTTPLLLILLRSKIVMVFLLVVAWSISYELISHTTLSTYSSTFTFPSSSDSSIVFPISFFDVNVHSYLYKDYVNTLCGVYLSSYFNTQQVDYFDENTQVVPPTFIGTQLLTIIYGHWSKYIILDRFLSTSVSDYIREDDFVFFSDGLDVMVNGDLQQIKQIYFEYLKDENFDITNKNQDWPLLVNSEKNKWPPLELFKGIKNINEQWLRLHYVQNYPQNKKYCPPNSPFIYLNSGMYFGRKRDVKSYLKKSFEMVEDPSNIFNDDQATLQTMHVSRFANNQSTTHYPIIGDCKAAMGLPTYLACDHINVGPNFHDPQSTCKVSNNLEPKKTPLVVHSNGPKCGNFCPCVHQVTRHGRLRNYLEKEMKLQRVASLDGLKNLPKLRVLFYHSTFDKIKILELTRFCSAKSLFEISPYKCMLK</sequence>
<reference evidence="2 3" key="1">
    <citation type="journal article" date="2018" name="BMC Genomics">
        <title>The genome of Naegleria lovaniensis, the basis for a comparative approach to unravel pathogenicity factors of the human pathogenic amoeba N. fowleri.</title>
        <authorList>
            <person name="Liechti N."/>
            <person name="Schurch N."/>
            <person name="Bruggmann R."/>
            <person name="Wittwer M."/>
        </authorList>
    </citation>
    <scope>NUCLEOTIDE SEQUENCE [LARGE SCALE GENOMIC DNA]</scope>
    <source>
        <strain evidence="2 3">ATCC 30569</strain>
    </source>
</reference>
<organism evidence="2 3">
    <name type="scientific">Naegleria lovaniensis</name>
    <name type="common">Amoeba</name>
    <dbReference type="NCBI Taxonomy" id="51637"/>
    <lineage>
        <taxon>Eukaryota</taxon>
        <taxon>Discoba</taxon>
        <taxon>Heterolobosea</taxon>
        <taxon>Tetramitia</taxon>
        <taxon>Eutetramitia</taxon>
        <taxon>Vahlkampfiidae</taxon>
        <taxon>Naegleria</taxon>
    </lineage>
</organism>
<dbReference type="RefSeq" id="XP_044545819.1">
    <property type="nucleotide sequence ID" value="XM_044698245.1"/>
</dbReference>
<dbReference type="AlphaFoldDB" id="A0AA88GJL0"/>
<dbReference type="CDD" id="cd22997">
    <property type="entry name" value="GT_LH"/>
    <property type="match status" value="1"/>
</dbReference>
<dbReference type="EMBL" id="PYSW02000032">
    <property type="protein sequence ID" value="KAG2378557.1"/>
    <property type="molecule type" value="Genomic_DNA"/>
</dbReference>
<dbReference type="GeneID" id="68100650"/>
<name>A0AA88GJL0_NAELO</name>
<dbReference type="Proteomes" id="UP000816034">
    <property type="component" value="Unassembled WGS sequence"/>
</dbReference>
<gene>
    <name evidence="2" type="ORF">C9374_008196</name>
</gene>
<comment type="caution">
    <text evidence="2">The sequence shown here is derived from an EMBL/GenBank/DDBJ whole genome shotgun (WGS) entry which is preliminary data.</text>
</comment>
<evidence type="ECO:0000256" key="1">
    <source>
        <dbReference type="SAM" id="Phobius"/>
    </source>
</evidence>
<protein>
    <submittedName>
        <fullName evidence="2">Uncharacterized protein</fullName>
    </submittedName>
</protein>
<evidence type="ECO:0000313" key="3">
    <source>
        <dbReference type="Proteomes" id="UP000816034"/>
    </source>
</evidence>
<keyword evidence="1" id="KW-1133">Transmembrane helix</keyword>
<evidence type="ECO:0000313" key="2">
    <source>
        <dbReference type="EMBL" id="KAG2378557.1"/>
    </source>
</evidence>
<accession>A0AA88GJL0</accession>